<gene>
    <name evidence="1" type="ORF">GUITHDRAFT_118167</name>
</gene>
<dbReference type="GeneID" id="17292435"/>
<evidence type="ECO:0000313" key="1">
    <source>
        <dbReference type="EMBL" id="EKX35676.1"/>
    </source>
</evidence>
<dbReference type="AlphaFoldDB" id="L1IHE4"/>
<dbReference type="Proteomes" id="UP000011087">
    <property type="component" value="Unassembled WGS sequence"/>
</dbReference>
<reference evidence="3" key="2">
    <citation type="submission" date="2012-11" db="EMBL/GenBank/DDBJ databases">
        <authorList>
            <person name="Kuo A."/>
            <person name="Curtis B.A."/>
            <person name="Tanifuji G."/>
            <person name="Burki F."/>
            <person name="Gruber A."/>
            <person name="Irimia M."/>
            <person name="Maruyama S."/>
            <person name="Arias M.C."/>
            <person name="Ball S.G."/>
            <person name="Gile G.H."/>
            <person name="Hirakawa Y."/>
            <person name="Hopkins J.F."/>
            <person name="Rensing S.A."/>
            <person name="Schmutz J."/>
            <person name="Symeonidi A."/>
            <person name="Elias M."/>
            <person name="Eveleigh R.J."/>
            <person name="Herman E.K."/>
            <person name="Klute M.J."/>
            <person name="Nakayama T."/>
            <person name="Obornik M."/>
            <person name="Reyes-Prieto A."/>
            <person name="Armbrust E.V."/>
            <person name="Aves S.J."/>
            <person name="Beiko R.G."/>
            <person name="Coutinho P."/>
            <person name="Dacks J.B."/>
            <person name="Durnford D.G."/>
            <person name="Fast N.M."/>
            <person name="Green B.R."/>
            <person name="Grisdale C."/>
            <person name="Hempe F."/>
            <person name="Henrissat B."/>
            <person name="Hoppner M.P."/>
            <person name="Ishida K.-I."/>
            <person name="Kim E."/>
            <person name="Koreny L."/>
            <person name="Kroth P.G."/>
            <person name="Liu Y."/>
            <person name="Malik S.-B."/>
            <person name="Maier U.G."/>
            <person name="McRose D."/>
            <person name="Mock T."/>
            <person name="Neilson J.A."/>
            <person name="Onodera N.T."/>
            <person name="Poole A.M."/>
            <person name="Pritham E.J."/>
            <person name="Richards T.A."/>
            <person name="Rocap G."/>
            <person name="Roy S.W."/>
            <person name="Sarai C."/>
            <person name="Schaack S."/>
            <person name="Shirato S."/>
            <person name="Slamovits C.H."/>
            <person name="Spencer D.F."/>
            <person name="Suzuki S."/>
            <person name="Worden A.Z."/>
            <person name="Zauner S."/>
            <person name="Barry K."/>
            <person name="Bell C."/>
            <person name="Bharti A.K."/>
            <person name="Crow J.A."/>
            <person name="Grimwood J."/>
            <person name="Kramer R."/>
            <person name="Lindquist E."/>
            <person name="Lucas S."/>
            <person name="Salamov A."/>
            <person name="McFadden G.I."/>
            <person name="Lane C.E."/>
            <person name="Keeling P.J."/>
            <person name="Gray M.W."/>
            <person name="Grigoriev I.V."/>
            <person name="Archibald J.M."/>
        </authorList>
    </citation>
    <scope>NUCLEOTIDE SEQUENCE</scope>
    <source>
        <strain evidence="3">CCMP2712</strain>
    </source>
</reference>
<proteinExistence type="predicted"/>
<dbReference type="PaxDb" id="55529-EKX35676"/>
<dbReference type="KEGG" id="gtt:GUITHDRAFT_118167"/>
<accession>L1IHE4</accession>
<reference evidence="2" key="3">
    <citation type="submission" date="2016-03" db="UniProtKB">
        <authorList>
            <consortium name="EnsemblProtists"/>
        </authorList>
    </citation>
    <scope>IDENTIFICATION</scope>
</reference>
<dbReference type="HOGENOM" id="CLU_1334088_0_0_1"/>
<dbReference type="EMBL" id="JH993086">
    <property type="protein sequence ID" value="EKX35676.1"/>
    <property type="molecule type" value="Genomic_DNA"/>
</dbReference>
<name>L1IHE4_GUITC</name>
<reference evidence="1 3" key="1">
    <citation type="journal article" date="2012" name="Nature">
        <title>Algal genomes reveal evolutionary mosaicism and the fate of nucleomorphs.</title>
        <authorList>
            <consortium name="DOE Joint Genome Institute"/>
            <person name="Curtis B.A."/>
            <person name="Tanifuji G."/>
            <person name="Burki F."/>
            <person name="Gruber A."/>
            <person name="Irimia M."/>
            <person name="Maruyama S."/>
            <person name="Arias M.C."/>
            <person name="Ball S.G."/>
            <person name="Gile G.H."/>
            <person name="Hirakawa Y."/>
            <person name="Hopkins J.F."/>
            <person name="Kuo A."/>
            <person name="Rensing S.A."/>
            <person name="Schmutz J."/>
            <person name="Symeonidi A."/>
            <person name="Elias M."/>
            <person name="Eveleigh R.J."/>
            <person name="Herman E.K."/>
            <person name="Klute M.J."/>
            <person name="Nakayama T."/>
            <person name="Obornik M."/>
            <person name="Reyes-Prieto A."/>
            <person name="Armbrust E.V."/>
            <person name="Aves S.J."/>
            <person name="Beiko R.G."/>
            <person name="Coutinho P."/>
            <person name="Dacks J.B."/>
            <person name="Durnford D.G."/>
            <person name="Fast N.M."/>
            <person name="Green B.R."/>
            <person name="Grisdale C.J."/>
            <person name="Hempel F."/>
            <person name="Henrissat B."/>
            <person name="Hoppner M.P."/>
            <person name="Ishida K."/>
            <person name="Kim E."/>
            <person name="Koreny L."/>
            <person name="Kroth P.G."/>
            <person name="Liu Y."/>
            <person name="Malik S.B."/>
            <person name="Maier U.G."/>
            <person name="McRose D."/>
            <person name="Mock T."/>
            <person name="Neilson J.A."/>
            <person name="Onodera N.T."/>
            <person name="Poole A.M."/>
            <person name="Pritham E.J."/>
            <person name="Richards T.A."/>
            <person name="Rocap G."/>
            <person name="Roy S.W."/>
            <person name="Sarai C."/>
            <person name="Schaack S."/>
            <person name="Shirato S."/>
            <person name="Slamovits C.H."/>
            <person name="Spencer D.F."/>
            <person name="Suzuki S."/>
            <person name="Worden A.Z."/>
            <person name="Zauner S."/>
            <person name="Barry K."/>
            <person name="Bell C."/>
            <person name="Bharti A.K."/>
            <person name="Crow J.A."/>
            <person name="Grimwood J."/>
            <person name="Kramer R."/>
            <person name="Lindquist E."/>
            <person name="Lucas S."/>
            <person name="Salamov A."/>
            <person name="McFadden G.I."/>
            <person name="Lane C.E."/>
            <person name="Keeling P.J."/>
            <person name="Gray M.W."/>
            <person name="Grigoriev I.V."/>
            <person name="Archibald J.M."/>
        </authorList>
    </citation>
    <scope>NUCLEOTIDE SEQUENCE</scope>
    <source>
        <strain evidence="1 3">CCMP2712</strain>
    </source>
</reference>
<organism evidence="1">
    <name type="scientific">Guillardia theta (strain CCMP2712)</name>
    <name type="common">Cryptophyte</name>
    <dbReference type="NCBI Taxonomy" id="905079"/>
    <lineage>
        <taxon>Eukaryota</taxon>
        <taxon>Cryptophyceae</taxon>
        <taxon>Pyrenomonadales</taxon>
        <taxon>Geminigeraceae</taxon>
        <taxon>Guillardia</taxon>
    </lineage>
</organism>
<sequence length="206" mass="23144">MQTLFDYRYGDSREYISSVVLLLQNVMDYCSQDATEASAACQQLNVQDFLSKLLVSYGLNVSLSVKNRKTNTFSRKLNIKYCSVPNLRNKTYAAVKELFAAYETSGCSDSKSSRSKESSWKDLSAIKIRRTGPLRVLRHLLDERSLKDSRPAYKQAEQPELDAAMGLWGIWAPPGALCPRKKKGEVSAGVYPYLIGLQPYSSFLAM</sequence>
<protein>
    <submittedName>
        <fullName evidence="1 2">Uncharacterized protein</fullName>
    </submittedName>
</protein>
<keyword evidence="3" id="KW-1185">Reference proteome</keyword>
<dbReference type="EnsemblProtists" id="EKX35676">
    <property type="protein sequence ID" value="EKX35676"/>
    <property type="gene ID" value="GUITHDRAFT_118167"/>
</dbReference>
<dbReference type="RefSeq" id="XP_005822656.1">
    <property type="nucleotide sequence ID" value="XM_005822599.1"/>
</dbReference>
<evidence type="ECO:0000313" key="2">
    <source>
        <dbReference type="EnsemblProtists" id="EKX35676"/>
    </source>
</evidence>
<evidence type="ECO:0000313" key="3">
    <source>
        <dbReference type="Proteomes" id="UP000011087"/>
    </source>
</evidence>